<dbReference type="SUPFAM" id="SSF51658">
    <property type="entry name" value="Xylose isomerase-like"/>
    <property type="match status" value="1"/>
</dbReference>
<dbReference type="PANTHER" id="PTHR12110:SF21">
    <property type="entry name" value="XYLOSE ISOMERASE-LIKE TIM BARREL DOMAIN-CONTAINING PROTEIN"/>
    <property type="match status" value="1"/>
</dbReference>
<dbReference type="PANTHER" id="PTHR12110">
    <property type="entry name" value="HYDROXYPYRUVATE ISOMERASE"/>
    <property type="match status" value="1"/>
</dbReference>
<gene>
    <name evidence="2" type="ORF">GC097_08560</name>
</gene>
<protein>
    <submittedName>
        <fullName evidence="2">TIM barrel protein</fullName>
    </submittedName>
</protein>
<organism evidence="2 3">
    <name type="scientific">Paenibacillus planticolens</name>
    <dbReference type="NCBI Taxonomy" id="2654976"/>
    <lineage>
        <taxon>Bacteria</taxon>
        <taxon>Bacillati</taxon>
        <taxon>Bacillota</taxon>
        <taxon>Bacilli</taxon>
        <taxon>Bacillales</taxon>
        <taxon>Paenibacillaceae</taxon>
        <taxon>Paenibacillus</taxon>
    </lineage>
</organism>
<proteinExistence type="predicted"/>
<reference evidence="2 3" key="1">
    <citation type="submission" date="2019-10" db="EMBL/GenBank/DDBJ databases">
        <title>Description of Paenibacillus pedi sp. nov.</title>
        <authorList>
            <person name="Carlier A."/>
            <person name="Qi S."/>
        </authorList>
    </citation>
    <scope>NUCLEOTIDE SEQUENCE [LARGE SCALE GENOMIC DNA]</scope>
    <source>
        <strain evidence="2 3">LMG 31457</strain>
    </source>
</reference>
<evidence type="ECO:0000313" key="2">
    <source>
        <dbReference type="EMBL" id="NOV00066.1"/>
    </source>
</evidence>
<dbReference type="InterPro" id="IPR013022">
    <property type="entry name" value="Xyl_isomerase-like_TIM-brl"/>
</dbReference>
<dbReference type="Proteomes" id="UP000618579">
    <property type="component" value="Unassembled WGS sequence"/>
</dbReference>
<dbReference type="Pfam" id="PF01261">
    <property type="entry name" value="AP_endonuc_2"/>
    <property type="match status" value="1"/>
</dbReference>
<dbReference type="InterPro" id="IPR036237">
    <property type="entry name" value="Xyl_isomerase-like_sf"/>
</dbReference>
<dbReference type="InterPro" id="IPR050312">
    <property type="entry name" value="IolE/XylAMocC-like"/>
</dbReference>
<evidence type="ECO:0000313" key="3">
    <source>
        <dbReference type="Proteomes" id="UP000618579"/>
    </source>
</evidence>
<dbReference type="Gene3D" id="3.20.20.150">
    <property type="entry name" value="Divalent-metal-dependent TIM barrel enzymes"/>
    <property type="match status" value="1"/>
</dbReference>
<dbReference type="RefSeq" id="WP_171682939.1">
    <property type="nucleotide sequence ID" value="NZ_WHNZ01000016.1"/>
</dbReference>
<accession>A0ABX1ZJ72</accession>
<sequence>MRYAISSNAYTRFSLNEAIERIHNCGYSALEILADHPHISPLDITPQEVKQVTRLLEQKGMSVSNMNANTAVSVYPTIHHIGETVFEPSLCNRIEEVRLQRIRYTERCIDLAAEWGASCISVTSGKCLAGNPPDQAYLLLVESLTQMLPYAEKRNIRIGIEYEPGLLIENANEVQRVIAEFNHPLLGINLDLGHTEVLGEPLAGTIQRFGEKIVNIHLEDIRGRKHYHLVPGEGDINFEEVLEALKSIHYDNFVTFEIYSYPDDPDGAAKRALAYMSNYTISC</sequence>
<comment type="caution">
    <text evidence="2">The sequence shown here is derived from an EMBL/GenBank/DDBJ whole genome shotgun (WGS) entry which is preliminary data.</text>
</comment>
<evidence type="ECO:0000259" key="1">
    <source>
        <dbReference type="Pfam" id="PF01261"/>
    </source>
</evidence>
<dbReference type="EMBL" id="WHNZ01000016">
    <property type="protein sequence ID" value="NOV00066.1"/>
    <property type="molecule type" value="Genomic_DNA"/>
</dbReference>
<feature type="domain" description="Xylose isomerase-like TIM barrel" evidence="1">
    <location>
        <begin position="20"/>
        <end position="277"/>
    </location>
</feature>
<name>A0ABX1ZJ72_9BACL</name>
<keyword evidence="3" id="KW-1185">Reference proteome</keyword>